<proteinExistence type="predicted"/>
<keyword evidence="1" id="KW-1133">Transmembrane helix</keyword>
<feature type="transmembrane region" description="Helical" evidence="1">
    <location>
        <begin position="120"/>
        <end position="138"/>
    </location>
</feature>
<keyword evidence="1" id="KW-0812">Transmembrane</keyword>
<dbReference type="Pfam" id="PF04955">
    <property type="entry name" value="HupE_UreJ"/>
    <property type="match status" value="1"/>
</dbReference>
<name>A0ABU6K4B2_9RHOO</name>
<accession>A0ABU6K4B2</accession>
<organism evidence="3 4">
    <name type="scientific">Uliginosibacterium silvisoli</name>
    <dbReference type="NCBI Taxonomy" id="3114758"/>
    <lineage>
        <taxon>Bacteria</taxon>
        <taxon>Pseudomonadati</taxon>
        <taxon>Pseudomonadota</taxon>
        <taxon>Betaproteobacteria</taxon>
        <taxon>Rhodocyclales</taxon>
        <taxon>Zoogloeaceae</taxon>
        <taxon>Uliginosibacterium</taxon>
    </lineage>
</organism>
<gene>
    <name evidence="3" type="ORF">VVD49_13520</name>
</gene>
<evidence type="ECO:0000313" key="3">
    <source>
        <dbReference type="EMBL" id="MEC5386748.1"/>
    </source>
</evidence>
<protein>
    <submittedName>
        <fullName evidence="3">HupE/UreJ family protein</fullName>
    </submittedName>
</protein>
<dbReference type="EMBL" id="JAYXHS010000002">
    <property type="protein sequence ID" value="MEC5386748.1"/>
    <property type="molecule type" value="Genomic_DNA"/>
</dbReference>
<feature type="transmembrane region" description="Helical" evidence="1">
    <location>
        <begin position="72"/>
        <end position="91"/>
    </location>
</feature>
<feature type="transmembrane region" description="Helical" evidence="1">
    <location>
        <begin position="36"/>
        <end position="60"/>
    </location>
</feature>
<feature type="transmembrane region" description="Helical" evidence="1">
    <location>
        <begin position="180"/>
        <end position="200"/>
    </location>
</feature>
<keyword evidence="2" id="KW-0732">Signal</keyword>
<feature type="transmembrane region" description="Helical" evidence="1">
    <location>
        <begin position="144"/>
        <end position="168"/>
    </location>
</feature>
<feature type="signal peptide" evidence="2">
    <location>
        <begin position="1"/>
        <end position="26"/>
    </location>
</feature>
<sequence length="235" mass="24135">MSRPGGHIWRGAAACALLLFSLAASAHGDVRGVKGFYAGVLHPFLAPAHFMALVALGLLIGQRGMAAGRDAILTLVFGLFAGLLASSAFGYPETDSILLGLATLLGLIVAIALQRLPGLLLAAVSGALGMAIGVGSAPDRLQGMAWWIMAGGTFLSAFFCVMVITIGVESLRKAWMHIGVRVLGSWLTAAALLVLALSFAKHAPQTTDSRAGNGNNALRASVNAGVIAGPDRLRP</sequence>
<comment type="caution">
    <text evidence="3">The sequence shown here is derived from an EMBL/GenBank/DDBJ whole genome shotgun (WGS) entry which is preliminary data.</text>
</comment>
<keyword evidence="4" id="KW-1185">Reference proteome</keyword>
<feature type="transmembrane region" description="Helical" evidence="1">
    <location>
        <begin position="97"/>
        <end position="113"/>
    </location>
</feature>
<keyword evidence="1" id="KW-0472">Membrane</keyword>
<evidence type="ECO:0000256" key="1">
    <source>
        <dbReference type="SAM" id="Phobius"/>
    </source>
</evidence>
<evidence type="ECO:0000256" key="2">
    <source>
        <dbReference type="SAM" id="SignalP"/>
    </source>
</evidence>
<feature type="chain" id="PRO_5045215230" evidence="2">
    <location>
        <begin position="27"/>
        <end position="235"/>
    </location>
</feature>
<reference evidence="3 4" key="1">
    <citation type="submission" date="2024-01" db="EMBL/GenBank/DDBJ databases">
        <title>Uliginosibacterium soil sp. nov.</title>
        <authorList>
            <person name="Lv Y."/>
        </authorList>
    </citation>
    <scope>NUCLEOTIDE SEQUENCE [LARGE SCALE GENOMIC DNA]</scope>
    <source>
        <strain evidence="3 4">H3</strain>
    </source>
</reference>
<dbReference type="Proteomes" id="UP001331561">
    <property type="component" value="Unassembled WGS sequence"/>
</dbReference>
<dbReference type="InterPro" id="IPR007038">
    <property type="entry name" value="HupE_UreJ"/>
</dbReference>
<dbReference type="RefSeq" id="WP_327599707.1">
    <property type="nucleotide sequence ID" value="NZ_JAYXHS010000002.1"/>
</dbReference>
<evidence type="ECO:0000313" key="4">
    <source>
        <dbReference type="Proteomes" id="UP001331561"/>
    </source>
</evidence>